<accession>A0A5C6M1K1</accession>
<organism evidence="1 2">
    <name type="scientific">Planctomyces bekefii</name>
    <dbReference type="NCBI Taxonomy" id="1653850"/>
    <lineage>
        <taxon>Bacteria</taxon>
        <taxon>Pseudomonadati</taxon>
        <taxon>Planctomycetota</taxon>
        <taxon>Planctomycetia</taxon>
        <taxon>Planctomycetales</taxon>
        <taxon>Planctomycetaceae</taxon>
        <taxon>Planctomyces</taxon>
    </lineage>
</organism>
<dbReference type="AlphaFoldDB" id="A0A5C6M1K1"/>
<gene>
    <name evidence="1" type="ORF">E3A20_22340</name>
</gene>
<reference evidence="1 2" key="2">
    <citation type="submission" date="2019-08" db="EMBL/GenBank/DDBJ databases">
        <authorList>
            <person name="Henke P."/>
        </authorList>
    </citation>
    <scope>NUCLEOTIDE SEQUENCE [LARGE SCALE GENOMIC DNA]</scope>
    <source>
        <strain evidence="1">Phe10_nw2017</strain>
    </source>
</reference>
<reference evidence="1 2" key="1">
    <citation type="submission" date="2019-08" db="EMBL/GenBank/DDBJ databases">
        <title>100 year-old enigma solved: identification of Planctomyces bekefii, the type genus and species of the phylum Planctomycetes.</title>
        <authorList>
            <person name="Svetlana D.N."/>
            <person name="Overmann J."/>
        </authorList>
    </citation>
    <scope>NUCLEOTIDE SEQUENCE [LARGE SCALE GENOMIC DNA]</scope>
    <source>
        <strain evidence="1">Phe10_nw2017</strain>
    </source>
</reference>
<dbReference type="Proteomes" id="UP000321083">
    <property type="component" value="Unassembled WGS sequence"/>
</dbReference>
<sequence length="144" mass="15965">MGSRGDTVFNEGSKTQTEYREIIQRHHTELLATIAGKLRAVPEGDEDMLDNTLIIFLSDSGDNHHGSGMEWPYLIIGGGGGKLKLPGRYLRYPKYGDPGCRTIGDWWTTLLNAYGNPVRYFGNEDLVLKQNGCSHAGPLEELLV</sequence>
<comment type="caution">
    <text evidence="1">The sequence shown here is derived from an EMBL/GenBank/DDBJ whole genome shotgun (WGS) entry which is preliminary data.</text>
</comment>
<protein>
    <recommendedName>
        <fullName evidence="3">Sulfatase N-terminal domain-containing protein</fullName>
    </recommendedName>
</protein>
<evidence type="ECO:0000313" key="2">
    <source>
        <dbReference type="Proteomes" id="UP000321083"/>
    </source>
</evidence>
<evidence type="ECO:0008006" key="3">
    <source>
        <dbReference type="Google" id="ProtNLM"/>
    </source>
</evidence>
<proteinExistence type="predicted"/>
<name>A0A5C6M1K1_9PLAN</name>
<keyword evidence="2" id="KW-1185">Reference proteome</keyword>
<dbReference type="EMBL" id="SRHE01000571">
    <property type="protein sequence ID" value="TWW08636.1"/>
    <property type="molecule type" value="Genomic_DNA"/>
</dbReference>
<evidence type="ECO:0000313" key="1">
    <source>
        <dbReference type="EMBL" id="TWW08636.1"/>
    </source>
</evidence>